<dbReference type="Gene3D" id="3.40.50.2000">
    <property type="entry name" value="Glycogen Phosphorylase B"/>
    <property type="match status" value="2"/>
</dbReference>
<dbReference type="PANTHER" id="PTHR45947">
    <property type="entry name" value="SULFOQUINOVOSYL TRANSFERASE SQD2"/>
    <property type="match status" value="1"/>
</dbReference>
<dbReference type="Pfam" id="PF13439">
    <property type="entry name" value="Glyco_transf_4"/>
    <property type="match status" value="1"/>
</dbReference>
<proteinExistence type="predicted"/>
<feature type="domain" description="Glycosyl transferase family 1" evidence="1">
    <location>
        <begin position="131"/>
        <end position="271"/>
    </location>
</feature>
<reference evidence="3 4" key="1">
    <citation type="journal article" date="2015" name="Nature">
        <title>rRNA introns, odd ribosomes, and small enigmatic genomes across a large radiation of phyla.</title>
        <authorList>
            <person name="Brown C.T."/>
            <person name="Hug L.A."/>
            <person name="Thomas B.C."/>
            <person name="Sharon I."/>
            <person name="Castelle C.J."/>
            <person name="Singh A."/>
            <person name="Wilkins M.J."/>
            <person name="Williams K.H."/>
            <person name="Banfield J.F."/>
        </authorList>
    </citation>
    <scope>NUCLEOTIDE SEQUENCE [LARGE SCALE GENOMIC DNA]</scope>
</reference>
<evidence type="ECO:0000313" key="4">
    <source>
        <dbReference type="Proteomes" id="UP000033999"/>
    </source>
</evidence>
<feature type="domain" description="Glycosyltransferase subfamily 4-like N-terminal" evidence="2">
    <location>
        <begin position="12"/>
        <end position="115"/>
    </location>
</feature>
<comment type="caution">
    <text evidence="3">The sequence shown here is derived from an EMBL/GenBank/DDBJ whole genome shotgun (WGS) entry which is preliminary data.</text>
</comment>
<dbReference type="Proteomes" id="UP000033999">
    <property type="component" value="Unassembled WGS sequence"/>
</dbReference>
<name>A0A0G1PLU4_9BACT</name>
<dbReference type="AlphaFoldDB" id="A0A0G1PLU4"/>
<keyword evidence="3" id="KW-0808">Transferase</keyword>
<organism evidence="3 4">
    <name type="scientific">Candidatus Magasanikbacteria bacterium GW2011_GWA2_45_39</name>
    <dbReference type="NCBI Taxonomy" id="1619041"/>
    <lineage>
        <taxon>Bacteria</taxon>
        <taxon>Candidatus Magasanikiibacteriota</taxon>
    </lineage>
</organism>
<sequence length="273" mass="31114">MCQFFGLYWLGLKFIKEKNIQHITSQDPFFTGLIGLRLSKRTQVPFEVQMHGDFYGSNYYRKSGLTNFVRYIIGLFVIPRANTIRCVGERIKQSLIARGVSNEKITIKPVPVDTEYIKRYQPKFDIHAKYPDARTIFLCLGRLDSVKNIPWLVKVFTEVSRAHHDTLLLIVGDGVERDRIVHLIKQLGMEKNIKMEEWTSDPYSYLKSADCLLFPSLSEGYGMVVMEALAAGRRVIMNDVGVANFEVVPSENVAIVPVGDKKQFKNAIESICG</sequence>
<dbReference type="GO" id="GO:0016757">
    <property type="term" value="F:glycosyltransferase activity"/>
    <property type="evidence" value="ECO:0007669"/>
    <property type="project" value="InterPro"/>
</dbReference>
<accession>A0A0G1PLU4</accession>
<dbReference type="EMBL" id="LCKX01000034">
    <property type="protein sequence ID" value="KKU06388.1"/>
    <property type="molecule type" value="Genomic_DNA"/>
</dbReference>
<dbReference type="PANTHER" id="PTHR45947:SF3">
    <property type="entry name" value="SULFOQUINOVOSYL TRANSFERASE SQD2"/>
    <property type="match status" value="1"/>
</dbReference>
<protein>
    <submittedName>
        <fullName evidence="3">Glycosyltransferase</fullName>
    </submittedName>
</protein>
<dbReference type="InterPro" id="IPR050194">
    <property type="entry name" value="Glycosyltransferase_grp1"/>
</dbReference>
<evidence type="ECO:0000259" key="2">
    <source>
        <dbReference type="Pfam" id="PF13439"/>
    </source>
</evidence>
<dbReference type="SUPFAM" id="SSF53756">
    <property type="entry name" value="UDP-Glycosyltransferase/glycogen phosphorylase"/>
    <property type="match status" value="1"/>
</dbReference>
<dbReference type="InterPro" id="IPR001296">
    <property type="entry name" value="Glyco_trans_1"/>
</dbReference>
<gene>
    <name evidence="3" type="ORF">UX10_C0034G0004</name>
</gene>
<dbReference type="Pfam" id="PF00534">
    <property type="entry name" value="Glycos_transf_1"/>
    <property type="match status" value="1"/>
</dbReference>
<dbReference type="InterPro" id="IPR028098">
    <property type="entry name" value="Glyco_trans_4-like_N"/>
</dbReference>
<evidence type="ECO:0000259" key="1">
    <source>
        <dbReference type="Pfam" id="PF00534"/>
    </source>
</evidence>
<evidence type="ECO:0000313" key="3">
    <source>
        <dbReference type="EMBL" id="KKU06388.1"/>
    </source>
</evidence>